<sequence length="238" mass="26983">MNSALQASRGAAKITSPSGATSRTTNIASRPAFSGTSLRLHPRLQAQRERRQRRSGVSVVAYRSPVHQKYVRKTKEELEEEYRQEWLSTTAHQAGVRRKPTTRSVVVYMFMYIRFCILPEPVRYIFHRLWLPMRPLLHALHKRLVLAGIKLDAAIVKRRQPSTSKSFSVQEVLRRYHGKASPWRKLVYRMKLLLGKSLAELDADALAQDKAAVEEEEAALAAARAAVEEGQSARVARA</sequence>
<name>A0A7S1SLJ1_9CHLO</name>
<keyword evidence="1" id="KW-0175">Coiled coil</keyword>
<reference evidence="3" key="1">
    <citation type="submission" date="2021-01" db="EMBL/GenBank/DDBJ databases">
        <authorList>
            <person name="Corre E."/>
            <person name="Pelletier E."/>
            <person name="Niang G."/>
            <person name="Scheremetjew M."/>
            <person name="Finn R."/>
            <person name="Kale V."/>
            <person name="Holt S."/>
            <person name="Cochrane G."/>
            <person name="Meng A."/>
            <person name="Brown T."/>
            <person name="Cohen L."/>
        </authorList>
    </citation>
    <scope>NUCLEOTIDE SEQUENCE</scope>
    <source>
        <strain evidence="3">PLY429</strain>
    </source>
</reference>
<accession>A0A7S1SLJ1</accession>
<dbReference type="EMBL" id="HBGG01008051">
    <property type="protein sequence ID" value="CAD9201805.1"/>
    <property type="molecule type" value="Transcribed_RNA"/>
</dbReference>
<evidence type="ECO:0000256" key="2">
    <source>
        <dbReference type="SAM" id="MobiDB-lite"/>
    </source>
</evidence>
<gene>
    <name evidence="3" type="ORF">TCHU04912_LOCUS4038</name>
</gene>
<protein>
    <submittedName>
        <fullName evidence="3">Uncharacterized protein</fullName>
    </submittedName>
</protein>
<feature type="compositionally biased region" description="Polar residues" evidence="2">
    <location>
        <begin position="15"/>
        <end position="28"/>
    </location>
</feature>
<organism evidence="3">
    <name type="scientific">Tetraselmis chuii</name>
    <dbReference type="NCBI Taxonomy" id="63592"/>
    <lineage>
        <taxon>Eukaryota</taxon>
        <taxon>Viridiplantae</taxon>
        <taxon>Chlorophyta</taxon>
        <taxon>core chlorophytes</taxon>
        <taxon>Chlorodendrophyceae</taxon>
        <taxon>Chlorodendrales</taxon>
        <taxon>Chlorodendraceae</taxon>
        <taxon>Tetraselmis</taxon>
    </lineage>
</organism>
<evidence type="ECO:0000313" key="3">
    <source>
        <dbReference type="EMBL" id="CAD9201805.1"/>
    </source>
</evidence>
<proteinExistence type="predicted"/>
<dbReference type="AlphaFoldDB" id="A0A7S1SLJ1"/>
<evidence type="ECO:0000256" key="1">
    <source>
        <dbReference type="SAM" id="Coils"/>
    </source>
</evidence>
<feature type="region of interest" description="Disordered" evidence="2">
    <location>
        <begin position="1"/>
        <end position="32"/>
    </location>
</feature>
<feature type="coiled-coil region" evidence="1">
    <location>
        <begin position="196"/>
        <end position="233"/>
    </location>
</feature>